<dbReference type="PANTHER" id="PTHR35370:SF1">
    <property type="entry name" value="TYPE VI SECRETION SYSTEM COMPONENT TSSF1"/>
    <property type="match status" value="1"/>
</dbReference>
<dbReference type="RefSeq" id="WP_144279884.1">
    <property type="nucleotide sequence ID" value="NZ_CP041730.1"/>
</dbReference>
<organism evidence="1 2">
    <name type="scientific">Chitinimonas arctica</name>
    <dbReference type="NCBI Taxonomy" id="2594795"/>
    <lineage>
        <taxon>Bacteria</taxon>
        <taxon>Pseudomonadati</taxon>
        <taxon>Pseudomonadota</taxon>
        <taxon>Betaproteobacteria</taxon>
        <taxon>Neisseriales</taxon>
        <taxon>Chitinibacteraceae</taxon>
        <taxon>Chitinimonas</taxon>
    </lineage>
</organism>
<evidence type="ECO:0000313" key="2">
    <source>
        <dbReference type="Proteomes" id="UP000317550"/>
    </source>
</evidence>
<accession>A0A516SK17</accession>
<dbReference type="NCBIfam" id="TIGR03359">
    <property type="entry name" value="VI_chp_6"/>
    <property type="match status" value="1"/>
</dbReference>
<dbReference type="PIRSF" id="PIRSF028304">
    <property type="entry name" value="UCP028304"/>
    <property type="match status" value="1"/>
</dbReference>
<name>A0A516SK17_9NEIS</name>
<dbReference type="PANTHER" id="PTHR35370">
    <property type="entry name" value="CYTOPLASMIC PROTEIN-RELATED-RELATED"/>
    <property type="match status" value="1"/>
</dbReference>
<gene>
    <name evidence="1" type="primary">tssF</name>
    <name evidence="1" type="ORF">FNU76_20250</name>
</gene>
<proteinExistence type="predicted"/>
<dbReference type="Pfam" id="PF05947">
    <property type="entry name" value="T6SS_TssF"/>
    <property type="match status" value="1"/>
</dbReference>
<dbReference type="EMBL" id="CP041730">
    <property type="protein sequence ID" value="QDQ28501.1"/>
    <property type="molecule type" value="Genomic_DNA"/>
</dbReference>
<sequence>MRAASDFRDYFEAELMQLREQAVAFGEDNPAAAHALALGQGRSGDPHIELLMQSFAFLTGRLRHQLDRDKALLPNALMAQLYPHLAAPIPSLTVAELAVRADAANFTAPVVLERGREFHALAKDDDGRAVRCRLRSCFSTPLVPLEVVELGMVSTTAYDLGDAPEVHSVLKLRLRAIGPEPMSALDLSRLRFYLDIENPQVWRLYELLAVHLAGLATLPAGGGGKPCRKPAGALRWLGFGEDEAALDTDLVTHPGYRLVQEYFAFPEKFLFFELDELDFSAAGAEAEVLFLLRSSVDKTLDPGQSAMRLNCVPLINLFMQRLEPVALDHRHYEYRLSGDHAHHRYTEIYRVESLQAIRPGEAARPIAPYFALDGFGKLERQDYFYVVRRVESLLRGVPGTECYVSFLDMGFETRRPADETLGGRALCTNRRLAEQLRLGDRLQLEGPGPVQAATVAAKPTPHQTPALLGGQPWALISQLLLNHLSLSGGAEAMNALKSMLGLHLGRASLVGAKQIDSLSGLRTRPMVKDLYRDGRHVLVEGLAITLKIDRQRFEGGSPVLFADLLRRFFALYASVNTLIEVSLETQDVKGKLKTWPAMVGAQTVL</sequence>
<dbReference type="InterPro" id="IPR010272">
    <property type="entry name" value="T6SS_TssF"/>
</dbReference>
<evidence type="ECO:0000313" key="1">
    <source>
        <dbReference type="EMBL" id="QDQ28501.1"/>
    </source>
</evidence>
<dbReference type="AlphaFoldDB" id="A0A516SK17"/>
<dbReference type="OrthoDB" id="9763676at2"/>
<dbReference type="KEGG" id="cari:FNU76_20250"/>
<dbReference type="Proteomes" id="UP000317550">
    <property type="component" value="Chromosome"/>
</dbReference>
<reference evidence="2" key="1">
    <citation type="submission" date="2019-07" db="EMBL/GenBank/DDBJ databases">
        <title>Chitinimonas sp. nov., isolated from Ny-Alesund, arctica soil.</title>
        <authorList>
            <person name="Xu Q."/>
            <person name="Peng F."/>
        </authorList>
    </citation>
    <scope>NUCLEOTIDE SEQUENCE [LARGE SCALE GENOMIC DNA]</scope>
    <source>
        <strain evidence="2">R3-44</strain>
    </source>
</reference>
<keyword evidence="2" id="KW-1185">Reference proteome</keyword>
<protein>
    <submittedName>
        <fullName evidence="1">Type VI secretion system baseplate subunit TssF</fullName>
    </submittedName>
</protein>